<dbReference type="InterPro" id="IPR050325">
    <property type="entry name" value="Prot/Nucl_acid_deglycase"/>
</dbReference>
<accession>A0A4R0RMK9</accession>
<dbReference type="OrthoDB" id="543156at2759"/>
<gene>
    <name evidence="7" type="ORF">EIP91_000332</name>
</gene>
<dbReference type="InterPro" id="IPR029062">
    <property type="entry name" value="Class_I_gatase-like"/>
</dbReference>
<evidence type="ECO:0000256" key="5">
    <source>
        <dbReference type="ARBA" id="ARBA00048082"/>
    </source>
</evidence>
<comment type="similarity">
    <text evidence="4">Belongs to the peptidase C56 family. HSP31-like subfamily.</text>
</comment>
<dbReference type="GO" id="GO:0019172">
    <property type="term" value="F:glyoxalase III activity"/>
    <property type="evidence" value="ECO:0007669"/>
    <property type="project" value="UniProtKB-EC"/>
</dbReference>
<feature type="domain" description="DJ-1/PfpI" evidence="6">
    <location>
        <begin position="81"/>
        <end position="224"/>
    </location>
</feature>
<evidence type="ECO:0000256" key="1">
    <source>
        <dbReference type="ARBA" id="ARBA00013134"/>
    </source>
</evidence>
<dbReference type="GO" id="GO:0019243">
    <property type="term" value="P:methylglyoxal catabolic process to D-lactate via S-lactoyl-glutathione"/>
    <property type="evidence" value="ECO:0007669"/>
    <property type="project" value="TreeGrafter"/>
</dbReference>
<dbReference type="InterPro" id="IPR002818">
    <property type="entry name" value="DJ-1/PfpI"/>
</dbReference>
<evidence type="ECO:0000259" key="6">
    <source>
        <dbReference type="Pfam" id="PF01965"/>
    </source>
</evidence>
<keyword evidence="8" id="KW-1185">Reference proteome</keyword>
<keyword evidence="2" id="KW-0346">Stress response</keyword>
<sequence>MSSAGKVLFVFTSADTNKIGGPTGWYLPEAAHPYYTLAPHFDIDFAAPKGPNPPLDQNSVASFAKDPQSVQFLADETVKSKLATAKTLTEVNADDYLAVFYPGGHGPVIDLAFDENNTKLLNAFYRSDKIVSAVCHGTAALVQGTGADGKPLVAGKEVSGFTNDEEETAGLVNTVPFLLETKVKELGAIFVKAENFQPKIAVSGKLITGQNPASAAPLGEALLKALKA</sequence>
<dbReference type="SUPFAM" id="SSF52317">
    <property type="entry name" value="Class I glutamine amidotransferase-like"/>
    <property type="match status" value="1"/>
</dbReference>
<evidence type="ECO:0000313" key="7">
    <source>
        <dbReference type="EMBL" id="TCD67255.1"/>
    </source>
</evidence>
<protein>
    <recommendedName>
        <fullName evidence="1">D-lactate dehydratase</fullName>
        <ecNumber evidence="1">4.2.1.130</ecNumber>
    </recommendedName>
</protein>
<keyword evidence="3" id="KW-0456">Lyase</keyword>
<name>A0A4R0RMK9_9APHY</name>
<dbReference type="AlphaFoldDB" id="A0A4R0RMK9"/>
<evidence type="ECO:0000256" key="2">
    <source>
        <dbReference type="ARBA" id="ARBA00023016"/>
    </source>
</evidence>
<reference evidence="7 8" key="1">
    <citation type="submission" date="2018-11" db="EMBL/GenBank/DDBJ databases">
        <title>Genome assembly of Steccherinum ochraceum LE-BIN_3174, the white-rot fungus of the Steccherinaceae family (The Residual Polyporoid clade, Polyporales, Basidiomycota).</title>
        <authorList>
            <person name="Fedorova T.V."/>
            <person name="Glazunova O.A."/>
            <person name="Landesman E.O."/>
            <person name="Moiseenko K.V."/>
            <person name="Psurtseva N.V."/>
            <person name="Savinova O.S."/>
            <person name="Shakhova N.V."/>
            <person name="Tyazhelova T.V."/>
            <person name="Vasina D.V."/>
        </authorList>
    </citation>
    <scope>NUCLEOTIDE SEQUENCE [LARGE SCALE GENOMIC DNA]</scope>
    <source>
        <strain evidence="7 8">LE-BIN_3174</strain>
    </source>
</reference>
<evidence type="ECO:0000313" key="8">
    <source>
        <dbReference type="Proteomes" id="UP000292702"/>
    </source>
</evidence>
<dbReference type="EC" id="4.2.1.130" evidence="1"/>
<dbReference type="PANTHER" id="PTHR48094">
    <property type="entry name" value="PROTEIN/NUCLEIC ACID DEGLYCASE DJ-1-RELATED"/>
    <property type="match status" value="1"/>
</dbReference>
<proteinExistence type="inferred from homology"/>
<dbReference type="STRING" id="92696.A0A4R0RMK9"/>
<dbReference type="CDD" id="cd03141">
    <property type="entry name" value="GATase1_Hsp31_like"/>
    <property type="match status" value="1"/>
</dbReference>
<dbReference type="PANTHER" id="PTHR48094:SF11">
    <property type="entry name" value="GLUTATHIONE-INDEPENDENT GLYOXALASE HSP31-RELATED"/>
    <property type="match status" value="1"/>
</dbReference>
<dbReference type="Gene3D" id="3.40.50.880">
    <property type="match status" value="1"/>
</dbReference>
<dbReference type="Proteomes" id="UP000292702">
    <property type="component" value="Unassembled WGS sequence"/>
</dbReference>
<comment type="catalytic activity">
    <reaction evidence="5">
        <text>methylglyoxal + H2O = (R)-lactate + H(+)</text>
        <dbReference type="Rhea" id="RHEA:27754"/>
        <dbReference type="ChEBI" id="CHEBI:15377"/>
        <dbReference type="ChEBI" id="CHEBI:15378"/>
        <dbReference type="ChEBI" id="CHEBI:16004"/>
        <dbReference type="ChEBI" id="CHEBI:17158"/>
        <dbReference type="EC" id="4.2.1.130"/>
    </reaction>
</comment>
<organism evidence="7 8">
    <name type="scientific">Steccherinum ochraceum</name>
    <dbReference type="NCBI Taxonomy" id="92696"/>
    <lineage>
        <taxon>Eukaryota</taxon>
        <taxon>Fungi</taxon>
        <taxon>Dikarya</taxon>
        <taxon>Basidiomycota</taxon>
        <taxon>Agaricomycotina</taxon>
        <taxon>Agaricomycetes</taxon>
        <taxon>Polyporales</taxon>
        <taxon>Steccherinaceae</taxon>
        <taxon>Steccherinum</taxon>
    </lineage>
</organism>
<evidence type="ECO:0000256" key="3">
    <source>
        <dbReference type="ARBA" id="ARBA00023239"/>
    </source>
</evidence>
<evidence type="ECO:0000256" key="4">
    <source>
        <dbReference type="ARBA" id="ARBA00038493"/>
    </source>
</evidence>
<dbReference type="EMBL" id="RWJN01000104">
    <property type="protein sequence ID" value="TCD67255.1"/>
    <property type="molecule type" value="Genomic_DNA"/>
</dbReference>
<dbReference type="GO" id="GO:0005737">
    <property type="term" value="C:cytoplasm"/>
    <property type="evidence" value="ECO:0007669"/>
    <property type="project" value="TreeGrafter"/>
</dbReference>
<dbReference type="Pfam" id="PF01965">
    <property type="entry name" value="DJ-1_PfpI"/>
    <property type="match status" value="1"/>
</dbReference>
<comment type="caution">
    <text evidence="7">The sequence shown here is derived from an EMBL/GenBank/DDBJ whole genome shotgun (WGS) entry which is preliminary data.</text>
</comment>